<dbReference type="RefSeq" id="WP_345537868.1">
    <property type="nucleotide sequence ID" value="NZ_BAABGJ010000020.1"/>
</dbReference>
<accession>A0ABP8HMX0</accession>
<dbReference type="Proteomes" id="UP001500975">
    <property type="component" value="Unassembled WGS sequence"/>
</dbReference>
<comment type="caution">
    <text evidence="3">The sequence shown here is derived from an EMBL/GenBank/DDBJ whole genome shotgun (WGS) entry which is preliminary data.</text>
</comment>
<dbReference type="EMBL" id="BAABGJ010000020">
    <property type="protein sequence ID" value="GAA4341509.1"/>
    <property type="molecule type" value="Genomic_DNA"/>
</dbReference>
<feature type="chain" id="PRO_5046965731" description="Lipoprotein" evidence="2">
    <location>
        <begin position="17"/>
        <end position="70"/>
    </location>
</feature>
<dbReference type="InterPro" id="IPR028974">
    <property type="entry name" value="TSP_type-3_rpt"/>
</dbReference>
<feature type="region of interest" description="Disordered" evidence="1">
    <location>
        <begin position="24"/>
        <end position="70"/>
    </location>
</feature>
<proteinExistence type="predicted"/>
<dbReference type="PROSITE" id="PS51257">
    <property type="entry name" value="PROKAR_LIPOPROTEIN"/>
    <property type="match status" value="1"/>
</dbReference>
<evidence type="ECO:0000313" key="4">
    <source>
        <dbReference type="Proteomes" id="UP001500975"/>
    </source>
</evidence>
<keyword evidence="4" id="KW-1185">Reference proteome</keyword>
<dbReference type="Gene3D" id="4.10.1080.10">
    <property type="entry name" value="TSP type-3 repeat"/>
    <property type="match status" value="1"/>
</dbReference>
<gene>
    <name evidence="3" type="ORF">GCM10023165_22240</name>
</gene>
<name>A0ABP8HMX0_9BURK</name>
<evidence type="ECO:0000313" key="3">
    <source>
        <dbReference type="EMBL" id="GAA4341509.1"/>
    </source>
</evidence>
<feature type="signal peptide" evidence="2">
    <location>
        <begin position="1"/>
        <end position="16"/>
    </location>
</feature>
<keyword evidence="2" id="KW-0732">Signal</keyword>
<evidence type="ECO:0000256" key="1">
    <source>
        <dbReference type="SAM" id="MobiDB-lite"/>
    </source>
</evidence>
<reference evidence="4" key="1">
    <citation type="journal article" date="2019" name="Int. J. Syst. Evol. Microbiol.">
        <title>The Global Catalogue of Microorganisms (GCM) 10K type strain sequencing project: providing services to taxonomists for standard genome sequencing and annotation.</title>
        <authorList>
            <consortium name="The Broad Institute Genomics Platform"/>
            <consortium name="The Broad Institute Genome Sequencing Center for Infectious Disease"/>
            <person name="Wu L."/>
            <person name="Ma J."/>
        </authorList>
    </citation>
    <scope>NUCLEOTIDE SEQUENCE [LARGE SCALE GENOMIC DNA]</scope>
    <source>
        <strain evidence="4">JCM 17804</strain>
    </source>
</reference>
<dbReference type="SUPFAM" id="SSF103647">
    <property type="entry name" value="TSP type-3 repeat"/>
    <property type="match status" value="1"/>
</dbReference>
<evidence type="ECO:0000256" key="2">
    <source>
        <dbReference type="SAM" id="SignalP"/>
    </source>
</evidence>
<sequence length="70" mass="7778">MKTTLALLIAASATLAGCVAVPYDSGPPPPHARGYGDRDRDGIPNRYDRDRDNDGVPNRYDRRPNNPRRD</sequence>
<organism evidence="3 4">
    <name type="scientific">Variovorax defluvii</name>
    <dbReference type="NCBI Taxonomy" id="913761"/>
    <lineage>
        <taxon>Bacteria</taxon>
        <taxon>Pseudomonadati</taxon>
        <taxon>Pseudomonadota</taxon>
        <taxon>Betaproteobacteria</taxon>
        <taxon>Burkholderiales</taxon>
        <taxon>Comamonadaceae</taxon>
        <taxon>Variovorax</taxon>
    </lineage>
</organism>
<feature type="compositionally biased region" description="Basic and acidic residues" evidence="1">
    <location>
        <begin position="34"/>
        <end position="70"/>
    </location>
</feature>
<evidence type="ECO:0008006" key="5">
    <source>
        <dbReference type="Google" id="ProtNLM"/>
    </source>
</evidence>
<protein>
    <recommendedName>
        <fullName evidence="5">Lipoprotein</fullName>
    </recommendedName>
</protein>